<gene>
    <name evidence="1" type="ORF">CLV54_1464</name>
</gene>
<dbReference type="PANTHER" id="PTHR30173:SF43">
    <property type="entry name" value="ECF RNA POLYMERASE SIGMA FACTOR SIGI-RELATED"/>
    <property type="match status" value="1"/>
</dbReference>
<evidence type="ECO:0000313" key="2">
    <source>
        <dbReference type="Proteomes" id="UP000230161"/>
    </source>
</evidence>
<dbReference type="InterPro" id="IPR052704">
    <property type="entry name" value="ECF_Sigma-70_Domain"/>
</dbReference>
<organism evidence="1 2">
    <name type="scientific">Compostimonas suwonensis</name>
    <dbReference type="NCBI Taxonomy" id="1048394"/>
    <lineage>
        <taxon>Bacteria</taxon>
        <taxon>Bacillati</taxon>
        <taxon>Actinomycetota</taxon>
        <taxon>Actinomycetes</taxon>
        <taxon>Micrococcales</taxon>
        <taxon>Microbacteriaceae</taxon>
        <taxon>Compostimonas</taxon>
    </lineage>
</organism>
<proteinExistence type="predicted"/>
<accession>A0A2M9C0C9</accession>
<dbReference type="AlphaFoldDB" id="A0A2M9C0C9"/>
<evidence type="ECO:0000313" key="1">
    <source>
        <dbReference type="EMBL" id="PJJ63789.1"/>
    </source>
</evidence>
<dbReference type="EMBL" id="PGFB01000002">
    <property type="protein sequence ID" value="PJJ63789.1"/>
    <property type="molecule type" value="Genomic_DNA"/>
</dbReference>
<comment type="caution">
    <text evidence="1">The sequence shown here is derived from an EMBL/GenBank/DDBJ whole genome shotgun (WGS) entry which is preliminary data.</text>
</comment>
<reference evidence="1 2" key="1">
    <citation type="submission" date="2017-11" db="EMBL/GenBank/DDBJ databases">
        <title>Genomic Encyclopedia of Archaeal and Bacterial Type Strains, Phase II (KMG-II): From Individual Species to Whole Genera.</title>
        <authorList>
            <person name="Goeker M."/>
        </authorList>
    </citation>
    <scope>NUCLEOTIDE SEQUENCE [LARGE SCALE GENOMIC DNA]</scope>
    <source>
        <strain evidence="1 2">DSM 25625</strain>
    </source>
</reference>
<dbReference type="Proteomes" id="UP000230161">
    <property type="component" value="Unassembled WGS sequence"/>
</dbReference>
<protein>
    <recommendedName>
        <fullName evidence="3">RNA polymerase sigma-70 factor (ECF subfamily)</fullName>
    </recommendedName>
</protein>
<dbReference type="PANTHER" id="PTHR30173">
    <property type="entry name" value="SIGMA 19 FACTOR"/>
    <property type="match status" value="1"/>
</dbReference>
<evidence type="ECO:0008006" key="3">
    <source>
        <dbReference type="Google" id="ProtNLM"/>
    </source>
</evidence>
<keyword evidence="2" id="KW-1185">Reference proteome</keyword>
<dbReference type="RefSeq" id="WP_245861460.1">
    <property type="nucleotide sequence ID" value="NZ_PGFB01000002.1"/>
</dbReference>
<dbReference type="GO" id="GO:0016987">
    <property type="term" value="F:sigma factor activity"/>
    <property type="evidence" value="ECO:0007669"/>
    <property type="project" value="TreeGrafter"/>
</dbReference>
<sequence>MSLTSKEETRMRGAAAPTPWAAVWEWLARAAHYRAVRTLRVAAESGDAERLVSLLHPGVAVVVDSGEPGHPTNRVVGGVYDAITLLLHGMEAQPGLVIAERSVNGQAGLMLSRDGETTATVTVDFAGPLISLVWIRLHPETRRHWNTV</sequence>
<name>A0A2M9C0C9_9MICO</name>